<feature type="domain" description="KTSC" evidence="1">
    <location>
        <begin position="66"/>
        <end position="122"/>
    </location>
</feature>
<reference evidence="2 3" key="1">
    <citation type="submission" date="2024-09" db="EMBL/GenBank/DDBJ databases">
        <title>Floridaenema gen nov. (Aerosakkonemataceae, Aerosakkonematales ord. nov., Cyanobacteria) from benthic tropical and subtropical fresh waters, with the description of four new species.</title>
        <authorList>
            <person name="Moretto J.A."/>
            <person name="Berthold D.E."/>
            <person name="Lefler F.W."/>
            <person name="Huang I.-S."/>
            <person name="Laughinghouse H. IV."/>
        </authorList>
    </citation>
    <scope>NUCLEOTIDE SEQUENCE [LARGE SCALE GENOMIC DNA]</scope>
    <source>
        <strain evidence="2 3">BLCC-F167</strain>
    </source>
</reference>
<name>A0ABV4WRW9_9CYAN</name>
<keyword evidence="3" id="KW-1185">Reference proteome</keyword>
<dbReference type="Proteomes" id="UP001576780">
    <property type="component" value="Unassembled WGS sequence"/>
</dbReference>
<organism evidence="2 3">
    <name type="scientific">Floridaenema evergladense BLCC-F167</name>
    <dbReference type="NCBI Taxonomy" id="3153639"/>
    <lineage>
        <taxon>Bacteria</taxon>
        <taxon>Bacillati</taxon>
        <taxon>Cyanobacteriota</taxon>
        <taxon>Cyanophyceae</taxon>
        <taxon>Oscillatoriophycideae</taxon>
        <taxon>Aerosakkonematales</taxon>
        <taxon>Aerosakkonemataceae</taxon>
        <taxon>Floridanema</taxon>
        <taxon>Floridanema evergladense</taxon>
    </lineage>
</organism>
<dbReference type="Pfam" id="PF13619">
    <property type="entry name" value="KTSC"/>
    <property type="match status" value="1"/>
</dbReference>
<evidence type="ECO:0000313" key="3">
    <source>
        <dbReference type="Proteomes" id="UP001576780"/>
    </source>
</evidence>
<dbReference type="RefSeq" id="WP_413280169.1">
    <property type="nucleotide sequence ID" value="NZ_JBHFNT010000226.1"/>
</dbReference>
<comment type="caution">
    <text evidence="2">The sequence shown here is derived from an EMBL/GenBank/DDBJ whole genome shotgun (WGS) entry which is preliminary data.</text>
</comment>
<sequence length="160" mass="18193">MKLTNIDLKNVVAVGYEDEHLGVLIDRGNQMEFLEIPAPVYAYEGLKELAEIANEETEIPMVSVRSTMAAAAGYDRERKILQIEFNSGSVYQYADVEMKTWQRFLDSDSKGKFFNKEIKGHYVSHCLDDGTVMETYTVIYPKNAPVKAENYQPVSRLKIA</sequence>
<evidence type="ECO:0000313" key="2">
    <source>
        <dbReference type="EMBL" id="MFB2837831.1"/>
    </source>
</evidence>
<protein>
    <submittedName>
        <fullName evidence="2">KTSC domain-containing protein</fullName>
    </submittedName>
</protein>
<accession>A0ABV4WRW9</accession>
<proteinExistence type="predicted"/>
<dbReference type="EMBL" id="JBHFNT010000226">
    <property type="protein sequence ID" value="MFB2837831.1"/>
    <property type="molecule type" value="Genomic_DNA"/>
</dbReference>
<dbReference type="InterPro" id="IPR025309">
    <property type="entry name" value="KTSC_dom"/>
</dbReference>
<gene>
    <name evidence="2" type="ORF">ACE1CA_25290</name>
</gene>
<evidence type="ECO:0000259" key="1">
    <source>
        <dbReference type="Pfam" id="PF13619"/>
    </source>
</evidence>